<evidence type="ECO:0000256" key="3">
    <source>
        <dbReference type="ARBA" id="ARBA00004239"/>
    </source>
</evidence>
<dbReference type="SMART" id="SM00944">
    <property type="entry name" value="Pro-kuma_activ"/>
    <property type="match status" value="1"/>
</dbReference>
<keyword evidence="9 15" id="KW-0378">Hydrolase</keyword>
<evidence type="ECO:0000313" key="17">
    <source>
        <dbReference type="EMBL" id="ETS85649.1"/>
    </source>
</evidence>
<feature type="binding site" evidence="15">
    <location>
        <position position="561"/>
    </location>
    <ligand>
        <name>Ca(2+)</name>
        <dbReference type="ChEBI" id="CHEBI:29108"/>
    </ligand>
</feature>
<feature type="active site" description="Charge relay system" evidence="15">
    <location>
        <position position="257"/>
    </location>
</feature>
<feature type="binding site" evidence="15">
    <location>
        <position position="523"/>
    </location>
    <ligand>
        <name>Ca(2+)</name>
        <dbReference type="ChEBI" id="CHEBI:29108"/>
    </ligand>
</feature>
<dbReference type="PANTHER" id="PTHR14218:SF34">
    <property type="entry name" value="TRIPEPTIDYL-PEPTIDASE SED4"/>
    <property type="match status" value="1"/>
</dbReference>
<dbReference type="MEROPS" id="S53.010"/>
<dbReference type="InterPro" id="IPR000209">
    <property type="entry name" value="Peptidase_S8/S53_dom"/>
</dbReference>
<dbReference type="InterPro" id="IPR030400">
    <property type="entry name" value="Sedolisin_dom"/>
</dbReference>
<keyword evidence="12" id="KW-0843">Virulence</keyword>
<dbReference type="GO" id="GO:0006508">
    <property type="term" value="P:proteolysis"/>
    <property type="evidence" value="ECO:0007669"/>
    <property type="project" value="UniProtKB-KW"/>
</dbReference>
<evidence type="ECO:0000256" key="14">
    <source>
        <dbReference type="ARBA" id="ARBA00023180"/>
    </source>
</evidence>
<dbReference type="GO" id="GO:0046872">
    <property type="term" value="F:metal ion binding"/>
    <property type="evidence" value="ECO:0007669"/>
    <property type="project" value="UniProtKB-UniRule"/>
</dbReference>
<accession>W3XI18</accession>
<gene>
    <name evidence="17" type="ORF">PFICI_03674</name>
</gene>
<dbReference type="CDD" id="cd11377">
    <property type="entry name" value="Pro-peptidase_S53"/>
    <property type="match status" value="1"/>
</dbReference>
<dbReference type="InterPro" id="IPR050819">
    <property type="entry name" value="Tripeptidyl-peptidase_I"/>
</dbReference>
<dbReference type="SUPFAM" id="SSF54897">
    <property type="entry name" value="Protease propeptides/inhibitors"/>
    <property type="match status" value="1"/>
</dbReference>
<evidence type="ECO:0000256" key="15">
    <source>
        <dbReference type="PROSITE-ProRule" id="PRU01032"/>
    </source>
</evidence>
<dbReference type="GO" id="GO:0005576">
    <property type="term" value="C:extracellular region"/>
    <property type="evidence" value="ECO:0007669"/>
    <property type="project" value="UniProtKB-SubCell"/>
</dbReference>
<feature type="active site" description="Charge relay system" evidence="15">
    <location>
        <position position="481"/>
    </location>
</feature>
<evidence type="ECO:0000256" key="12">
    <source>
        <dbReference type="ARBA" id="ARBA00023026"/>
    </source>
</evidence>
<comment type="cofactor">
    <cofactor evidence="15">
        <name>Ca(2+)</name>
        <dbReference type="ChEBI" id="CHEBI:29108"/>
    </cofactor>
    <text evidence="15">Binds 1 Ca(2+) ion per subunit.</text>
</comment>
<dbReference type="HOGENOM" id="CLU_013783_3_3_1"/>
<dbReference type="InParanoid" id="W3XI18"/>
<name>W3XI18_PESFW</name>
<dbReference type="KEGG" id="pfy:PFICI_03674"/>
<feature type="binding site" evidence="15">
    <location>
        <position position="524"/>
    </location>
    <ligand>
        <name>Ca(2+)</name>
        <dbReference type="ChEBI" id="CHEBI:29108"/>
    </ligand>
</feature>
<proteinExistence type="predicted"/>
<dbReference type="SUPFAM" id="SSF52743">
    <property type="entry name" value="Subtilisin-like"/>
    <property type="match status" value="1"/>
</dbReference>
<evidence type="ECO:0000256" key="13">
    <source>
        <dbReference type="ARBA" id="ARBA00023145"/>
    </source>
</evidence>
<evidence type="ECO:0000256" key="1">
    <source>
        <dbReference type="ARBA" id="ARBA00001910"/>
    </source>
</evidence>
<dbReference type="InterPro" id="IPR036852">
    <property type="entry name" value="Peptidase_S8/S53_dom_sf"/>
</dbReference>
<dbReference type="Pfam" id="PF09286">
    <property type="entry name" value="Pro-kuma_activ"/>
    <property type="match status" value="1"/>
</dbReference>
<dbReference type="GO" id="GO:0004252">
    <property type="term" value="F:serine-type endopeptidase activity"/>
    <property type="evidence" value="ECO:0007669"/>
    <property type="project" value="UniProtKB-UniRule"/>
</dbReference>
<evidence type="ECO:0000256" key="11">
    <source>
        <dbReference type="ARBA" id="ARBA00022837"/>
    </source>
</evidence>
<dbReference type="FunFam" id="3.40.50.200:FF:000015">
    <property type="entry name" value="Tripeptidyl peptidase A"/>
    <property type="match status" value="1"/>
</dbReference>
<reference evidence="18" key="1">
    <citation type="journal article" date="2015" name="BMC Genomics">
        <title>Genomic and transcriptomic analysis of the endophytic fungus Pestalotiopsis fici reveals its lifestyle and high potential for synthesis of natural products.</title>
        <authorList>
            <person name="Wang X."/>
            <person name="Zhang X."/>
            <person name="Liu L."/>
            <person name="Xiang M."/>
            <person name="Wang W."/>
            <person name="Sun X."/>
            <person name="Che Y."/>
            <person name="Guo L."/>
            <person name="Liu G."/>
            <person name="Guo L."/>
            <person name="Wang C."/>
            <person name="Yin W.B."/>
            <person name="Stadler M."/>
            <person name="Zhang X."/>
            <person name="Liu X."/>
        </authorList>
    </citation>
    <scope>NUCLEOTIDE SEQUENCE [LARGE SCALE GENOMIC DNA]</scope>
    <source>
        <strain evidence="18">W106-1 / CGMCC3.15140</strain>
    </source>
</reference>
<evidence type="ECO:0000256" key="6">
    <source>
        <dbReference type="ARBA" id="ARBA00022670"/>
    </source>
</evidence>
<evidence type="ECO:0000259" key="16">
    <source>
        <dbReference type="PROSITE" id="PS51695"/>
    </source>
</evidence>
<dbReference type="OrthoDB" id="409122at2759"/>
<dbReference type="Gene3D" id="3.40.50.200">
    <property type="entry name" value="Peptidase S8/S53 domain"/>
    <property type="match status" value="1"/>
</dbReference>
<dbReference type="Proteomes" id="UP000030651">
    <property type="component" value="Unassembled WGS sequence"/>
</dbReference>
<protein>
    <recommendedName>
        <fullName evidence="4">tripeptidyl-peptidase II</fullName>
        <ecNumber evidence="4">3.4.14.10</ecNumber>
    </recommendedName>
</protein>
<evidence type="ECO:0000256" key="10">
    <source>
        <dbReference type="ARBA" id="ARBA00022825"/>
    </source>
</evidence>
<keyword evidence="8" id="KW-0732">Signal</keyword>
<dbReference type="InterPro" id="IPR015366">
    <property type="entry name" value="S53_propep"/>
</dbReference>
<feature type="binding site" evidence="15">
    <location>
        <position position="559"/>
    </location>
    <ligand>
        <name>Ca(2+)</name>
        <dbReference type="ChEBI" id="CHEBI:29108"/>
    </ligand>
</feature>
<evidence type="ECO:0000256" key="8">
    <source>
        <dbReference type="ARBA" id="ARBA00022729"/>
    </source>
</evidence>
<dbReference type="OMA" id="LAHHITN"/>
<evidence type="ECO:0000256" key="7">
    <source>
        <dbReference type="ARBA" id="ARBA00022723"/>
    </source>
</evidence>
<comment type="subcellular location">
    <subcellularLocation>
        <location evidence="3">Secreted</location>
        <location evidence="3">Extracellular space</location>
    </subcellularLocation>
</comment>
<evidence type="ECO:0000256" key="4">
    <source>
        <dbReference type="ARBA" id="ARBA00012462"/>
    </source>
</evidence>
<keyword evidence="13" id="KW-0865">Zymogen</keyword>
<keyword evidence="14" id="KW-0325">Glycoprotein</keyword>
<feature type="active site" description="Charge relay system" evidence="15">
    <location>
        <position position="261"/>
    </location>
</feature>
<evidence type="ECO:0000256" key="5">
    <source>
        <dbReference type="ARBA" id="ARBA00022525"/>
    </source>
</evidence>
<keyword evidence="10 15" id="KW-0720">Serine protease</keyword>
<dbReference type="PROSITE" id="PS51695">
    <property type="entry name" value="SEDOLISIN"/>
    <property type="match status" value="1"/>
</dbReference>
<evidence type="ECO:0000256" key="9">
    <source>
        <dbReference type="ARBA" id="ARBA00022801"/>
    </source>
</evidence>
<comment type="function">
    <text evidence="2">Secreted tripeptidyl-peptidase which degrades proteins at acidic pHs and is involved in virulence.</text>
</comment>
<dbReference type="CDD" id="cd04056">
    <property type="entry name" value="Peptidases_S53"/>
    <property type="match status" value="1"/>
</dbReference>
<dbReference type="Pfam" id="PF00082">
    <property type="entry name" value="Peptidase_S8"/>
    <property type="match status" value="1"/>
</dbReference>
<evidence type="ECO:0000313" key="18">
    <source>
        <dbReference type="Proteomes" id="UP000030651"/>
    </source>
</evidence>
<sequence length="582" mass="63347">MSITFRSLDSGIDVTLLTAPPADHMITLSIGLTMNNMDELDERLKAVSTPGSPLYGKYLDKHDIESLFFPSTDAYKNVTSWLRSNGVEKISQQGSSINFATTVANANKLLNTEFAYYDIEGVKKLRTRQYDVPDEVADHINLIHPTTYFGKSRSMMNTRELVQVSQRETTPSYSNTTTNCSTLLQPYCFRDAYGVEDYTPDENSGSRVAFGSFLNNSARLEDFHLYQNAYGIPESNFSTEIINGGLDHQDINGKIGEANLDSQLQSAMTYPLPQIQYITGGKPPFVPSVITPDEESNTNEPWLDFYEFLINKTNDQLPQVISNSYGEDEQTVPPEYARRVCNLIGVLGLRGISVLQSSGDGGVGVPCISNDGKNHTEFSPQFPASCPYVTSVGGTQSWAPEIGWSGSSGGFSNYFAQPWYQTGAVNTYLDSGINLEAKEYYEAGAYANFSGRAFPDISAHSYHPNYAFYIADAAEEGAGTSAAAPVAAGVIALLNDARLRAGKPTMGFLNPFLYSLEMGPLIDVTSGTSTGCTGTTARTGKEIPGAGVIPNATWNSTIGWDPVTGLGLPYFKEMVKVAMMIV</sequence>
<dbReference type="EMBL" id="KI912110">
    <property type="protein sequence ID" value="ETS85649.1"/>
    <property type="molecule type" value="Genomic_DNA"/>
</dbReference>
<dbReference type="RefSeq" id="XP_007830446.1">
    <property type="nucleotide sequence ID" value="XM_007832255.1"/>
</dbReference>
<keyword evidence="5" id="KW-0964">Secreted</keyword>
<keyword evidence="18" id="KW-1185">Reference proteome</keyword>
<feature type="domain" description="Peptidase S53" evidence="16">
    <location>
        <begin position="183"/>
        <end position="581"/>
    </location>
</feature>
<dbReference type="AlphaFoldDB" id="W3XI18"/>
<evidence type="ECO:0000256" key="2">
    <source>
        <dbReference type="ARBA" id="ARBA00002451"/>
    </source>
</evidence>
<dbReference type="PROSITE" id="PS00138">
    <property type="entry name" value="SUBTILASE_SER"/>
    <property type="match status" value="1"/>
</dbReference>
<dbReference type="InterPro" id="IPR023828">
    <property type="entry name" value="Peptidase_S8_Ser-AS"/>
</dbReference>
<organism evidence="17 18">
    <name type="scientific">Pestalotiopsis fici (strain W106-1 / CGMCC3.15140)</name>
    <dbReference type="NCBI Taxonomy" id="1229662"/>
    <lineage>
        <taxon>Eukaryota</taxon>
        <taxon>Fungi</taxon>
        <taxon>Dikarya</taxon>
        <taxon>Ascomycota</taxon>
        <taxon>Pezizomycotina</taxon>
        <taxon>Sordariomycetes</taxon>
        <taxon>Xylariomycetidae</taxon>
        <taxon>Amphisphaeriales</taxon>
        <taxon>Sporocadaceae</taxon>
        <taxon>Pestalotiopsis</taxon>
    </lineage>
</organism>
<comment type="catalytic activity">
    <reaction evidence="1">
        <text>Release of an N-terminal tripeptide from a polypeptide.</text>
        <dbReference type="EC" id="3.4.14.10"/>
    </reaction>
</comment>
<keyword evidence="6 15" id="KW-0645">Protease</keyword>
<keyword evidence="7 15" id="KW-0479">Metal-binding</keyword>
<keyword evidence="11 15" id="KW-0106">Calcium</keyword>
<dbReference type="GeneID" id="19268687"/>
<dbReference type="GO" id="GO:0008240">
    <property type="term" value="F:tripeptidyl-peptidase activity"/>
    <property type="evidence" value="ECO:0007669"/>
    <property type="project" value="UniProtKB-EC"/>
</dbReference>
<dbReference type="eggNOG" id="ENOG502RXDG">
    <property type="taxonomic scope" value="Eukaryota"/>
</dbReference>
<dbReference type="EC" id="3.4.14.10" evidence="4"/>
<dbReference type="PANTHER" id="PTHR14218">
    <property type="entry name" value="PROTEASE S8 TRIPEPTIDYL PEPTIDASE I CLN2"/>
    <property type="match status" value="1"/>
</dbReference>